<dbReference type="VEuPathDB" id="FungiDB:CC77DRAFT_926879"/>
<evidence type="ECO:0000256" key="3">
    <source>
        <dbReference type="SAM" id="Phobius"/>
    </source>
</evidence>
<evidence type="ECO:0000313" key="6">
    <source>
        <dbReference type="Proteomes" id="UP000291422"/>
    </source>
</evidence>
<protein>
    <recommendedName>
        <fullName evidence="4">NmrA-like domain-containing protein</fullName>
    </recommendedName>
</protein>
<name>A0A4Q4MV02_ALTAL</name>
<dbReference type="InterPro" id="IPR008030">
    <property type="entry name" value="NmrA-like"/>
</dbReference>
<sequence>MSAIRKVVLVGASGNLGAIILPALVAEKSFQVTVLTRPTNTSTFPEGVTVIRTVFEEPKLAEVLEGQDAVVSCVGATGFQDQRVLIDAAIKARVKRFIPSEFSSNTMSAAVCQLVPVFEPKKAILDYLKEKESTGLTWTGIAVGALFDWGLHSGFLGFDLANKKATIWDGGNKTFSLTNQSDVGKAVVGALTHPSETANQYLYVATVTTTQKDILASLESHSGKRWEAQDVTTEQQLTAGRELVSKGDFTGMFMLVQAAAWGSVPDIRSAFPVDESLANAVLGVPEGTIDETVKAVLKA</sequence>
<evidence type="ECO:0000259" key="4">
    <source>
        <dbReference type="Pfam" id="PF05368"/>
    </source>
</evidence>
<dbReference type="GO" id="GO:0016491">
    <property type="term" value="F:oxidoreductase activity"/>
    <property type="evidence" value="ECO:0007669"/>
    <property type="project" value="UniProtKB-KW"/>
</dbReference>
<dbReference type="Pfam" id="PF05368">
    <property type="entry name" value="NmrA"/>
    <property type="match status" value="1"/>
</dbReference>
<gene>
    <name evidence="5" type="ORF">AA0117_g13083</name>
</gene>
<dbReference type="PANTHER" id="PTHR47706">
    <property type="entry name" value="NMRA-LIKE FAMILY PROTEIN"/>
    <property type="match status" value="1"/>
</dbReference>
<proteinExistence type="predicted"/>
<dbReference type="InterPro" id="IPR051609">
    <property type="entry name" value="NmrA/Isoflavone_reductase-like"/>
</dbReference>
<dbReference type="Proteomes" id="UP000291422">
    <property type="component" value="Unassembled WGS sequence"/>
</dbReference>
<keyword evidence="3" id="KW-0472">Membrane</keyword>
<dbReference type="SUPFAM" id="SSF51735">
    <property type="entry name" value="NAD(P)-binding Rossmann-fold domains"/>
    <property type="match status" value="1"/>
</dbReference>
<reference evidence="6" key="1">
    <citation type="journal article" date="2019" name="bioRxiv">
        <title>Genomics, evolutionary history and diagnostics of the Alternaria alternata species group including apple and Asian pear pathotypes.</title>
        <authorList>
            <person name="Armitage A.D."/>
            <person name="Cockerton H.M."/>
            <person name="Sreenivasaprasad S."/>
            <person name="Woodhall J.W."/>
            <person name="Lane C.R."/>
            <person name="Harrison R.J."/>
            <person name="Clarkson J.P."/>
        </authorList>
    </citation>
    <scope>NUCLEOTIDE SEQUENCE [LARGE SCALE GENOMIC DNA]</scope>
    <source>
        <strain evidence="6">FERA 1177</strain>
    </source>
</reference>
<accession>A0A4Q4MV02</accession>
<dbReference type="InterPro" id="IPR036291">
    <property type="entry name" value="NAD(P)-bd_dom_sf"/>
</dbReference>
<dbReference type="CDD" id="cd05259">
    <property type="entry name" value="PCBER_SDR_a"/>
    <property type="match status" value="1"/>
</dbReference>
<dbReference type="EMBL" id="PDXD01000127">
    <property type="protein sequence ID" value="RYN60366.1"/>
    <property type="molecule type" value="Genomic_DNA"/>
</dbReference>
<dbReference type="InterPro" id="IPR045312">
    <property type="entry name" value="PCBER-like"/>
</dbReference>
<keyword evidence="2" id="KW-0560">Oxidoreductase</keyword>
<comment type="caution">
    <text evidence="5">The sequence shown here is derived from an EMBL/GenBank/DDBJ whole genome shotgun (WGS) entry which is preliminary data.</text>
</comment>
<evidence type="ECO:0000256" key="1">
    <source>
        <dbReference type="ARBA" id="ARBA00022857"/>
    </source>
</evidence>
<dbReference type="Gene3D" id="3.90.25.10">
    <property type="entry name" value="UDP-galactose 4-epimerase, domain 1"/>
    <property type="match status" value="1"/>
</dbReference>
<evidence type="ECO:0000256" key="2">
    <source>
        <dbReference type="ARBA" id="ARBA00023002"/>
    </source>
</evidence>
<keyword evidence="3" id="KW-0812">Transmembrane</keyword>
<organism evidence="5 6">
    <name type="scientific">Alternaria alternata</name>
    <name type="common">Alternaria rot fungus</name>
    <name type="synonym">Torula alternata</name>
    <dbReference type="NCBI Taxonomy" id="5599"/>
    <lineage>
        <taxon>Eukaryota</taxon>
        <taxon>Fungi</taxon>
        <taxon>Dikarya</taxon>
        <taxon>Ascomycota</taxon>
        <taxon>Pezizomycotina</taxon>
        <taxon>Dothideomycetes</taxon>
        <taxon>Pleosporomycetidae</taxon>
        <taxon>Pleosporales</taxon>
        <taxon>Pleosporineae</taxon>
        <taxon>Pleosporaceae</taxon>
        <taxon>Alternaria</taxon>
        <taxon>Alternaria sect. Alternaria</taxon>
        <taxon>Alternaria alternata complex</taxon>
    </lineage>
</organism>
<keyword evidence="1" id="KW-0521">NADP</keyword>
<keyword evidence="3" id="KW-1133">Transmembrane helix</keyword>
<dbReference type="PANTHER" id="PTHR47706:SF9">
    <property type="entry name" value="NMRA-LIKE DOMAIN-CONTAINING PROTEIN-RELATED"/>
    <property type="match status" value="1"/>
</dbReference>
<evidence type="ECO:0000313" key="5">
    <source>
        <dbReference type="EMBL" id="RYN60366.1"/>
    </source>
</evidence>
<feature type="domain" description="NmrA-like" evidence="4">
    <location>
        <begin position="6"/>
        <end position="236"/>
    </location>
</feature>
<dbReference type="AlphaFoldDB" id="A0A4Q4MV02"/>
<dbReference type="Gene3D" id="3.40.50.720">
    <property type="entry name" value="NAD(P)-binding Rossmann-like Domain"/>
    <property type="match status" value="1"/>
</dbReference>
<feature type="transmembrane region" description="Helical" evidence="3">
    <location>
        <begin position="7"/>
        <end position="25"/>
    </location>
</feature>